<dbReference type="SUPFAM" id="SSF69593">
    <property type="entry name" value="Glycerol-3-phosphate (1)-acyltransferase"/>
    <property type="match status" value="1"/>
</dbReference>
<dbReference type="GO" id="GO:0036149">
    <property type="term" value="P:phosphatidylinositol acyl-chain remodeling"/>
    <property type="evidence" value="ECO:0007669"/>
    <property type="project" value="TreeGrafter"/>
</dbReference>
<comment type="caution">
    <text evidence="2">The sequence shown here is derived from an EMBL/GenBank/DDBJ whole genome shotgun (WGS) entry which is preliminary data.</text>
</comment>
<evidence type="ECO:0000313" key="3">
    <source>
        <dbReference type="Proteomes" id="UP000590412"/>
    </source>
</evidence>
<evidence type="ECO:0008006" key="4">
    <source>
        <dbReference type="Google" id="ProtNLM"/>
    </source>
</evidence>
<keyword evidence="1" id="KW-1133">Transmembrane helix</keyword>
<feature type="transmembrane region" description="Helical" evidence="1">
    <location>
        <begin position="29"/>
        <end position="53"/>
    </location>
</feature>
<dbReference type="GO" id="GO:0005783">
    <property type="term" value="C:endoplasmic reticulum"/>
    <property type="evidence" value="ECO:0007669"/>
    <property type="project" value="TreeGrafter"/>
</dbReference>
<reference evidence="2" key="1">
    <citation type="submission" date="2020-03" db="EMBL/GenBank/DDBJ databases">
        <title>FDA dAtabase for Regulatory Grade micrObial Sequences (FDA-ARGOS): Supporting development and validation of Infectious Disease Dx tests.</title>
        <authorList>
            <person name="Campos J."/>
            <person name="Goldberg B."/>
            <person name="Tallon L."/>
            <person name="Sadzewicz L."/>
            <person name="Vavikolanu K."/>
            <person name="Mehta A."/>
            <person name="Aluvathingal J."/>
            <person name="Nadendla S."/>
            <person name="Nandy P."/>
            <person name="Geyer C."/>
            <person name="Yan Y."/>
            <person name="Sichtig H."/>
        </authorList>
    </citation>
    <scope>NUCLEOTIDE SEQUENCE [LARGE SCALE GENOMIC DNA]</scope>
    <source>
        <strain evidence="2">FDAARGOS_652</strain>
    </source>
</reference>
<dbReference type="PANTHER" id="PTHR10983">
    <property type="entry name" value="1-ACYLGLYCEROL-3-PHOSPHATE ACYLTRANSFERASE-RELATED"/>
    <property type="match status" value="1"/>
</dbReference>
<dbReference type="Proteomes" id="UP000590412">
    <property type="component" value="Unassembled WGS sequence"/>
</dbReference>
<dbReference type="AlphaFoldDB" id="A0A8X7TAP3"/>
<dbReference type="EMBL" id="JABWAB010000004">
    <property type="protein sequence ID" value="KAF6052391.1"/>
    <property type="molecule type" value="Genomic_DNA"/>
</dbReference>
<dbReference type="GO" id="GO:0016746">
    <property type="term" value="F:acyltransferase activity"/>
    <property type="evidence" value="ECO:0007669"/>
    <property type="project" value="TreeGrafter"/>
</dbReference>
<proteinExistence type="predicted"/>
<dbReference type="OrthoDB" id="189226at2759"/>
<organism evidence="2 3">
    <name type="scientific">Candida parapsilosis</name>
    <name type="common">Yeast</name>
    <dbReference type="NCBI Taxonomy" id="5480"/>
    <lineage>
        <taxon>Eukaryota</taxon>
        <taxon>Fungi</taxon>
        <taxon>Dikarya</taxon>
        <taxon>Ascomycota</taxon>
        <taxon>Saccharomycotina</taxon>
        <taxon>Pichiomycetes</taxon>
        <taxon>Debaryomycetaceae</taxon>
        <taxon>Candida/Lodderomyces clade</taxon>
        <taxon>Candida</taxon>
    </lineage>
</organism>
<sequence length="345" mass="40624">MELIDLVGLRYSKDKDIPLRVWINGVGNLLALLFYILFYHVVSVFAAALAIVFPDTASLVKNRCGTFFWDFGLYLMHWNKVKIKVMGDELNPNPAVVISNHASLADCFVLQHLSRLSTKSERDCKDGFPHNRDLKLPIINFFSWFLIWRVPSFKILTHLLKTDENWELEESSILYVFAKLLKSKFCEWIVLFPEVNVWTLDGYNLQQQIGEKYFLPKLEHLLYPRYSAFHNIITAMTKFKPHPYSNLYDLTILYCRRQHGDEVNYQPPTLLEIFSSKDPITVLVYVKVRSIARIPNKRKKLERYLEHLWKHKDKIITQIKEENNLHQMRNFNRHTTFSSSISGVI</sequence>
<protein>
    <recommendedName>
        <fullName evidence="4">Phospholipid/glycerol acyltransferase domain-containing protein</fullName>
    </recommendedName>
</protein>
<name>A0A8X7TAP3_CANPA</name>
<gene>
    <name evidence="2" type="ORF">FOB60_002647</name>
</gene>
<keyword evidence="1" id="KW-0472">Membrane</keyword>
<dbReference type="PANTHER" id="PTHR10983:SF70">
    <property type="entry name" value="PROTEIN MUM3"/>
    <property type="match status" value="1"/>
</dbReference>
<evidence type="ECO:0000313" key="2">
    <source>
        <dbReference type="EMBL" id="KAF6052391.1"/>
    </source>
</evidence>
<evidence type="ECO:0000256" key="1">
    <source>
        <dbReference type="SAM" id="Phobius"/>
    </source>
</evidence>
<accession>A0A8X7TAP3</accession>
<keyword evidence="1" id="KW-0812">Transmembrane</keyword>